<sequence length="290" mass="33055">MSVIFYSMAGEGRGHASKVRAITNALRTHGHRLHLFAPAMAYDFLEPLYRHSNDVQVTRIPGIVYHYTAKGQVAYGLTGWHMLRYWATRPRWSRAITKAFQDERPDFVIVDFEPELPRQAKRFHVPWISIDHVNFLRTYDLSMLPLSLRVHTWWWRLVVAAYGGGKTPHCIVSSFYFPPLRPGMHNVVQVGGILHENVRRACPTDAGHVTAYLRRGMDDNVLRSLAECGREVHIFSEGKTMQKGNLHFHPIDPEKFIESMVHCSALIATAGNQVISEALYLGSGLIKEIQ</sequence>
<accession>A0A450U436</accession>
<reference evidence="1" key="1">
    <citation type="submission" date="2019-02" db="EMBL/GenBank/DDBJ databases">
        <authorList>
            <person name="Gruber-Vodicka R. H."/>
            <person name="Seah K. B. B."/>
        </authorList>
    </citation>
    <scope>NUCLEOTIDE SEQUENCE</scope>
    <source>
        <strain evidence="1">BECK_BZ131</strain>
    </source>
</reference>
<evidence type="ECO:0008006" key="2">
    <source>
        <dbReference type="Google" id="ProtNLM"/>
    </source>
</evidence>
<dbReference type="AlphaFoldDB" id="A0A450U436"/>
<name>A0A450U436_9GAMM</name>
<dbReference type="EMBL" id="CAADFE010000158">
    <property type="protein sequence ID" value="VFJ77991.1"/>
    <property type="molecule type" value="Genomic_DNA"/>
</dbReference>
<gene>
    <name evidence="1" type="ORF">BECKFW1821C_GA0114237_11583</name>
</gene>
<proteinExistence type="predicted"/>
<organism evidence="1">
    <name type="scientific">Candidatus Kentrum sp. FW</name>
    <dbReference type="NCBI Taxonomy" id="2126338"/>
    <lineage>
        <taxon>Bacteria</taxon>
        <taxon>Pseudomonadati</taxon>
        <taxon>Pseudomonadota</taxon>
        <taxon>Gammaproteobacteria</taxon>
        <taxon>Candidatus Kentrum</taxon>
    </lineage>
</organism>
<protein>
    <recommendedName>
        <fullName evidence="2">Teichoic acid biosynthesis protein</fullName>
    </recommendedName>
</protein>
<evidence type="ECO:0000313" key="1">
    <source>
        <dbReference type="EMBL" id="VFJ77991.1"/>
    </source>
</evidence>
<dbReference type="Pfam" id="PF13528">
    <property type="entry name" value="Glyco_trans_1_3"/>
    <property type="match status" value="1"/>
</dbReference>
<dbReference type="SUPFAM" id="SSF53756">
    <property type="entry name" value="UDP-Glycosyltransferase/glycogen phosphorylase"/>
    <property type="match status" value="1"/>
</dbReference>